<feature type="non-terminal residue" evidence="1">
    <location>
        <position position="1"/>
    </location>
</feature>
<dbReference type="AlphaFoldDB" id="A0A3P7KTI2"/>
<accession>A0A3P7KTI2</accession>
<keyword evidence="2" id="KW-1185">Reference proteome</keyword>
<reference evidence="1 2" key="1">
    <citation type="submission" date="2018-08" db="EMBL/GenBank/DDBJ databases">
        <authorList>
            <person name="Laetsch R D."/>
            <person name="Stevens L."/>
            <person name="Kumar S."/>
            <person name="Blaxter L. M."/>
        </authorList>
    </citation>
    <scope>NUCLEOTIDE SEQUENCE [LARGE SCALE GENOMIC DNA]</scope>
</reference>
<evidence type="ECO:0000313" key="1">
    <source>
        <dbReference type="EMBL" id="VDN00738.1"/>
    </source>
</evidence>
<name>A0A3P7KTI2_ONCOC</name>
<proteinExistence type="predicted"/>
<evidence type="ECO:0000313" key="2">
    <source>
        <dbReference type="Proteomes" id="UP000271087"/>
    </source>
</evidence>
<gene>
    <name evidence="1" type="ORF">NOO_LOCUS13270</name>
</gene>
<dbReference type="Proteomes" id="UP000271087">
    <property type="component" value="Unassembled WGS sequence"/>
</dbReference>
<dbReference type="EMBL" id="UYRW01014341">
    <property type="protein sequence ID" value="VDN00738.1"/>
    <property type="molecule type" value="Genomic_DNA"/>
</dbReference>
<protein>
    <submittedName>
        <fullName evidence="1">Uncharacterized protein</fullName>
    </submittedName>
</protein>
<organism evidence="1 2">
    <name type="scientific">Onchocerca ochengi</name>
    <name type="common">Filarial nematode worm</name>
    <dbReference type="NCBI Taxonomy" id="42157"/>
    <lineage>
        <taxon>Eukaryota</taxon>
        <taxon>Metazoa</taxon>
        <taxon>Ecdysozoa</taxon>
        <taxon>Nematoda</taxon>
        <taxon>Chromadorea</taxon>
        <taxon>Rhabditida</taxon>
        <taxon>Spirurina</taxon>
        <taxon>Spiruromorpha</taxon>
        <taxon>Filarioidea</taxon>
        <taxon>Onchocercidae</taxon>
        <taxon>Onchocerca</taxon>
    </lineage>
</organism>
<sequence>KVLIRQVFELGLEDALRLLWICLLCQAKEGNVE</sequence>